<dbReference type="InterPro" id="IPR011701">
    <property type="entry name" value="MFS"/>
</dbReference>
<feature type="transmembrane region" description="Helical" evidence="7">
    <location>
        <begin position="309"/>
        <end position="335"/>
    </location>
</feature>
<reference evidence="9 10" key="1">
    <citation type="submission" date="2020-07" db="EMBL/GenBank/DDBJ databases">
        <title>Genomic Encyclopedia of Type Strains, Phase IV (KMG-V): Genome sequencing to study the core and pangenomes of soil and plant-associated prokaryotes.</title>
        <authorList>
            <person name="Whitman W."/>
        </authorList>
    </citation>
    <scope>NUCLEOTIDE SEQUENCE [LARGE SCALE GENOMIC DNA]</scope>
    <source>
        <strain evidence="9 10">SAS40</strain>
    </source>
</reference>
<feature type="transmembrane region" description="Helical" evidence="7">
    <location>
        <begin position="147"/>
        <end position="166"/>
    </location>
</feature>
<keyword evidence="3" id="KW-1003">Cell membrane</keyword>
<evidence type="ECO:0000313" key="10">
    <source>
        <dbReference type="Proteomes" id="UP000542125"/>
    </source>
</evidence>
<keyword evidence="4 7" id="KW-0812">Transmembrane</keyword>
<dbReference type="Pfam" id="PF07690">
    <property type="entry name" value="MFS_1"/>
    <property type="match status" value="1"/>
</dbReference>
<keyword evidence="5 7" id="KW-1133">Transmembrane helix</keyword>
<dbReference type="InterPro" id="IPR050171">
    <property type="entry name" value="MFS_Transporters"/>
</dbReference>
<protein>
    <submittedName>
        <fullName evidence="9">MFS family permease</fullName>
    </submittedName>
</protein>
<dbReference type="AlphaFoldDB" id="A0A7Y9LNT7"/>
<evidence type="ECO:0000256" key="6">
    <source>
        <dbReference type="ARBA" id="ARBA00023136"/>
    </source>
</evidence>
<proteinExistence type="predicted"/>
<feature type="transmembrane region" description="Helical" evidence="7">
    <location>
        <begin position="86"/>
        <end position="103"/>
    </location>
</feature>
<comment type="subcellular location">
    <subcellularLocation>
        <location evidence="1">Cell membrane</location>
        <topology evidence="1">Multi-pass membrane protein</topology>
    </subcellularLocation>
</comment>
<evidence type="ECO:0000256" key="4">
    <source>
        <dbReference type="ARBA" id="ARBA00022692"/>
    </source>
</evidence>
<dbReference type="Gene3D" id="1.20.1250.20">
    <property type="entry name" value="MFS general substrate transporter like domains"/>
    <property type="match status" value="1"/>
</dbReference>
<gene>
    <name evidence="9" type="ORF">FHW18_004344</name>
</gene>
<dbReference type="PROSITE" id="PS50850">
    <property type="entry name" value="MFS"/>
    <property type="match status" value="1"/>
</dbReference>
<comment type="caution">
    <text evidence="9">The sequence shown here is derived from an EMBL/GenBank/DDBJ whole genome shotgun (WGS) entry which is preliminary data.</text>
</comment>
<dbReference type="EMBL" id="JACBYR010000002">
    <property type="protein sequence ID" value="NYE85037.1"/>
    <property type="molecule type" value="Genomic_DNA"/>
</dbReference>
<feature type="domain" description="Major facilitator superfamily (MFS) profile" evidence="8">
    <location>
        <begin position="1"/>
        <end position="397"/>
    </location>
</feature>
<feature type="transmembrane region" description="Helical" evidence="7">
    <location>
        <begin position="53"/>
        <end position="74"/>
    </location>
</feature>
<feature type="transmembrane region" description="Helical" evidence="7">
    <location>
        <begin position="250"/>
        <end position="273"/>
    </location>
</feature>
<evidence type="ECO:0000256" key="1">
    <source>
        <dbReference type="ARBA" id="ARBA00004651"/>
    </source>
</evidence>
<sequence>MPEGTAHETAPNSTLSNRGVYVFCGLAILNHFALTGGRVTVALGSLSQGASSFTVGVLMALFALLPMLLSVHTGRWVDRIGVRRPMRVGTLLLIFGSVLPFVITRTEVLFLSSCTVGIGCMLYIIAAQNLMGANMPPERRIVNFARLSISMSISGFSGPLVAGLAIDHLGYRWSFGILTLAPLGALVALIHYRRLLPRTLNLVARQDNAQLSDLLAMPVMRKILVATLLLSGAWDVNAFMMPIFGNSIGLSATTIGVILATFAAATFVVRMLLPWIQRALTPWQLLRTAMFSAGTVYLLFPMFTQVPVLIGLAFLLGLALGSCQPSLLSLLHTYAPLGRAAEALGLRMALINGGQFTLPLTCGALGAVAGVGLPFWTMATGLLLGGIFNGPPRTPPCPIKVPPHD</sequence>
<evidence type="ECO:0000256" key="5">
    <source>
        <dbReference type="ARBA" id="ARBA00022989"/>
    </source>
</evidence>
<dbReference type="GO" id="GO:0022857">
    <property type="term" value="F:transmembrane transporter activity"/>
    <property type="evidence" value="ECO:0007669"/>
    <property type="project" value="InterPro"/>
</dbReference>
<keyword evidence="10" id="KW-1185">Reference proteome</keyword>
<feature type="transmembrane region" description="Helical" evidence="7">
    <location>
        <begin position="20"/>
        <end position="41"/>
    </location>
</feature>
<evidence type="ECO:0000256" key="3">
    <source>
        <dbReference type="ARBA" id="ARBA00022475"/>
    </source>
</evidence>
<dbReference type="Proteomes" id="UP000542125">
    <property type="component" value="Unassembled WGS sequence"/>
</dbReference>
<evidence type="ECO:0000259" key="8">
    <source>
        <dbReference type="PROSITE" id="PS50850"/>
    </source>
</evidence>
<dbReference type="SUPFAM" id="SSF103473">
    <property type="entry name" value="MFS general substrate transporter"/>
    <property type="match status" value="1"/>
</dbReference>
<organism evidence="9 10">
    <name type="scientific">Pigmentiphaga litoralis</name>
    <dbReference type="NCBI Taxonomy" id="516702"/>
    <lineage>
        <taxon>Bacteria</taxon>
        <taxon>Pseudomonadati</taxon>
        <taxon>Pseudomonadota</taxon>
        <taxon>Betaproteobacteria</taxon>
        <taxon>Burkholderiales</taxon>
        <taxon>Alcaligenaceae</taxon>
        <taxon>Pigmentiphaga</taxon>
    </lineage>
</organism>
<keyword evidence="2" id="KW-0813">Transport</keyword>
<feature type="transmembrane region" description="Helical" evidence="7">
    <location>
        <begin position="172"/>
        <end position="192"/>
    </location>
</feature>
<feature type="transmembrane region" description="Helical" evidence="7">
    <location>
        <begin position="285"/>
        <end position="303"/>
    </location>
</feature>
<feature type="transmembrane region" description="Helical" evidence="7">
    <location>
        <begin position="223"/>
        <end position="244"/>
    </location>
</feature>
<dbReference type="InterPro" id="IPR036259">
    <property type="entry name" value="MFS_trans_sf"/>
</dbReference>
<dbReference type="PANTHER" id="PTHR23517">
    <property type="entry name" value="RESISTANCE PROTEIN MDTM, PUTATIVE-RELATED-RELATED"/>
    <property type="match status" value="1"/>
</dbReference>
<evidence type="ECO:0000313" key="9">
    <source>
        <dbReference type="EMBL" id="NYE85037.1"/>
    </source>
</evidence>
<dbReference type="GO" id="GO:0005886">
    <property type="term" value="C:plasma membrane"/>
    <property type="evidence" value="ECO:0007669"/>
    <property type="project" value="UniProtKB-SubCell"/>
</dbReference>
<evidence type="ECO:0000256" key="2">
    <source>
        <dbReference type="ARBA" id="ARBA00022448"/>
    </source>
</evidence>
<dbReference type="RefSeq" id="WP_179589054.1">
    <property type="nucleotide sequence ID" value="NZ_JACBYR010000002.1"/>
</dbReference>
<feature type="transmembrane region" description="Helical" evidence="7">
    <location>
        <begin position="356"/>
        <end position="376"/>
    </location>
</feature>
<dbReference type="InterPro" id="IPR020846">
    <property type="entry name" value="MFS_dom"/>
</dbReference>
<feature type="transmembrane region" description="Helical" evidence="7">
    <location>
        <begin position="109"/>
        <end position="126"/>
    </location>
</feature>
<accession>A0A7Y9LNT7</accession>
<keyword evidence="6 7" id="KW-0472">Membrane</keyword>
<evidence type="ECO:0000256" key="7">
    <source>
        <dbReference type="SAM" id="Phobius"/>
    </source>
</evidence>
<name>A0A7Y9LNT7_9BURK</name>